<evidence type="ECO:0000259" key="4">
    <source>
        <dbReference type="PROSITE" id="PS50405"/>
    </source>
</evidence>
<dbReference type="InterPro" id="IPR036282">
    <property type="entry name" value="Glutathione-S-Trfase_C_sf"/>
</dbReference>
<dbReference type="GeneID" id="27419254"/>
<dbReference type="CDD" id="cd03048">
    <property type="entry name" value="GST_N_Ure2p_like"/>
    <property type="match status" value="1"/>
</dbReference>
<dbReference type="InterPro" id="IPR036249">
    <property type="entry name" value="Thioredoxin-like_sf"/>
</dbReference>
<feature type="domain" description="GST C-terminal" evidence="4">
    <location>
        <begin position="106"/>
        <end position="239"/>
    </location>
</feature>
<dbReference type="SUPFAM" id="SSF47616">
    <property type="entry name" value="GST C-terminal domain-like"/>
    <property type="match status" value="1"/>
</dbReference>
<dbReference type="eggNOG" id="KOG0867">
    <property type="taxonomic scope" value="Eukaryota"/>
</dbReference>
<evidence type="ECO:0000259" key="3">
    <source>
        <dbReference type="PROSITE" id="PS50404"/>
    </source>
</evidence>
<dbReference type="SFLD" id="SFLDS00019">
    <property type="entry name" value="Glutathione_Transferase_(cytos"/>
    <property type="match status" value="1"/>
</dbReference>
<dbReference type="HOGENOM" id="CLU_011226_14_0_1"/>
<feature type="domain" description="GST N-terminal" evidence="3">
    <location>
        <begin position="1"/>
        <end position="95"/>
    </location>
</feature>
<reference evidence="6" key="1">
    <citation type="journal article" date="2013" name="Genome Announc.">
        <title>Draft genome sequence of Pseudozyma brasiliensis sp. nov. strain GHG001, a high producer of endo-1,4-xylanase isolated from an insect pest of sugarcane.</title>
        <authorList>
            <person name="Oliveira J.V.D.C."/>
            <person name="dos Santos R.A.C."/>
            <person name="Borges T.A."/>
            <person name="Riano-Pachon D.M."/>
            <person name="Goldman G.H."/>
        </authorList>
    </citation>
    <scope>NUCLEOTIDE SEQUENCE [LARGE SCALE GENOMIC DNA]</scope>
    <source>
        <strain evidence="6">GHG001</strain>
    </source>
</reference>
<dbReference type="SFLD" id="SFLDG01151">
    <property type="entry name" value="Main.2:_Nu-like"/>
    <property type="match status" value="1"/>
</dbReference>
<dbReference type="PANTHER" id="PTHR44051:SF8">
    <property type="entry name" value="GLUTATHIONE S-TRANSFERASE GSTA"/>
    <property type="match status" value="1"/>
</dbReference>
<dbReference type="InterPro" id="IPR004046">
    <property type="entry name" value="GST_C"/>
</dbReference>
<dbReference type="InterPro" id="IPR004045">
    <property type="entry name" value="Glutathione_S-Trfase_N"/>
</dbReference>
<dbReference type="PANTHER" id="PTHR44051">
    <property type="entry name" value="GLUTATHIONE S-TRANSFERASE-RELATED"/>
    <property type="match status" value="1"/>
</dbReference>
<name>V5EXC9_KALBG</name>
<dbReference type="GO" id="GO:0016740">
    <property type="term" value="F:transferase activity"/>
    <property type="evidence" value="ECO:0007669"/>
    <property type="project" value="UniProtKB-KW"/>
</dbReference>
<dbReference type="Proteomes" id="UP000019377">
    <property type="component" value="Unassembled WGS sequence"/>
</dbReference>
<dbReference type="Gene3D" id="1.20.1050.10">
    <property type="match status" value="1"/>
</dbReference>
<evidence type="ECO:0000313" key="5">
    <source>
        <dbReference type="EMBL" id="EST07074.1"/>
    </source>
</evidence>
<dbReference type="Pfam" id="PF02798">
    <property type="entry name" value="GST_N"/>
    <property type="match status" value="1"/>
</dbReference>
<gene>
    <name evidence="5" type="ORF">PSEUBRA_SCAF22g00045</name>
</gene>
<dbReference type="EMBL" id="KI545865">
    <property type="protein sequence ID" value="EST07074.1"/>
    <property type="molecule type" value="Genomic_DNA"/>
</dbReference>
<dbReference type="InterPro" id="IPR010987">
    <property type="entry name" value="Glutathione-S-Trfase_C-like"/>
</dbReference>
<dbReference type="STRING" id="1365824.V5EXC9"/>
<keyword evidence="5" id="KW-0808">Transferase</keyword>
<sequence>MKPVQLYTAGTPNGQKVSIMLEEIKAVNPSFEYETHAIDMGKNQQKEDWFLKMNPNGRIPTILDPNNTATHAEGFPVMESLAIMLYLEKKYDDEHVFSWPSSDPKADNFRNQVLQWCSWQMAGQGPMQGQANHFRMQATGDSKNVVPYGIKRYHDETVRLYQVLEAGLEGRDYLVGDGKGKYSLADMLTFPWALWYRFAGIKHEEVGPNVKAWIDRIKARPAVQKGLRVPTESELLKNLDDPNWMPPMPEI</sequence>
<dbReference type="PROSITE" id="PS50405">
    <property type="entry name" value="GST_CTER"/>
    <property type="match status" value="1"/>
</dbReference>
<accession>V5EXC9</accession>
<dbReference type="Gene3D" id="3.40.30.10">
    <property type="entry name" value="Glutaredoxin"/>
    <property type="match status" value="1"/>
</dbReference>
<protein>
    <submittedName>
        <fullName evidence="5">Glutathione S-transferase</fullName>
    </submittedName>
</protein>
<dbReference type="Pfam" id="PF00043">
    <property type="entry name" value="GST_C"/>
    <property type="match status" value="1"/>
</dbReference>
<evidence type="ECO:0000256" key="2">
    <source>
        <dbReference type="RuleBase" id="RU003494"/>
    </source>
</evidence>
<organism evidence="5 6">
    <name type="scientific">Kalmanozyma brasiliensis (strain GHG001)</name>
    <name type="common">Yeast</name>
    <name type="synonym">Pseudozyma brasiliensis</name>
    <dbReference type="NCBI Taxonomy" id="1365824"/>
    <lineage>
        <taxon>Eukaryota</taxon>
        <taxon>Fungi</taxon>
        <taxon>Dikarya</taxon>
        <taxon>Basidiomycota</taxon>
        <taxon>Ustilaginomycotina</taxon>
        <taxon>Ustilaginomycetes</taxon>
        <taxon>Ustilaginales</taxon>
        <taxon>Ustilaginaceae</taxon>
        <taxon>Kalmanozyma</taxon>
    </lineage>
</organism>
<dbReference type="SUPFAM" id="SSF52833">
    <property type="entry name" value="Thioredoxin-like"/>
    <property type="match status" value="1"/>
</dbReference>
<evidence type="ECO:0000313" key="6">
    <source>
        <dbReference type="Proteomes" id="UP000019377"/>
    </source>
</evidence>
<dbReference type="AlphaFoldDB" id="V5EXC9"/>
<dbReference type="PROSITE" id="PS50404">
    <property type="entry name" value="GST_NTER"/>
    <property type="match status" value="1"/>
</dbReference>
<dbReference type="SFLD" id="SFLDG00358">
    <property type="entry name" value="Main_(cytGST)"/>
    <property type="match status" value="1"/>
</dbReference>
<keyword evidence="6" id="KW-1185">Reference proteome</keyword>
<dbReference type="OMA" id="GFPVMES"/>
<dbReference type="InterPro" id="IPR040079">
    <property type="entry name" value="Glutathione_S-Trfase"/>
</dbReference>
<evidence type="ECO:0000256" key="1">
    <source>
        <dbReference type="ARBA" id="ARBA00007409"/>
    </source>
</evidence>
<comment type="similarity">
    <text evidence="1 2">Belongs to the GST superfamily.</text>
</comment>
<proteinExistence type="inferred from homology"/>
<dbReference type="OrthoDB" id="422574at2759"/>
<dbReference type="RefSeq" id="XP_016292063.1">
    <property type="nucleotide sequence ID" value="XM_016436612.1"/>
</dbReference>